<dbReference type="PANTHER" id="PTHR16148:SF23">
    <property type="entry name" value="B BOX-TYPE DOMAIN-CONTAINING PROTEIN-RELATED"/>
    <property type="match status" value="1"/>
</dbReference>
<evidence type="ECO:0000256" key="1">
    <source>
        <dbReference type="SAM" id="MobiDB-lite"/>
    </source>
</evidence>
<feature type="compositionally biased region" description="Low complexity" evidence="1">
    <location>
        <begin position="133"/>
        <end position="166"/>
    </location>
</feature>
<sequence length="1083" mass="111370">MNPVVLDGTIPIPSAHVASHAAEWVPFETAAVEEPKAKQRKHQFNNNKNNNDNKHAGLTEEVPKLSKVDAPAAGSPFHASATAAAASATTTPTTTTATNQQQQQQQAKQQDAAKLCHLGCNLPGTATAMVTDNNNNSNTNNNSNSNNNNNNNNKNSNNYNNGNVLEPSANVAAGAAEQSAGAAVPLTTAAKKRSAADADLGSSRDGCHGSTASGTPCSHAGKVRPQGSMYLYCRKHSAQWVHFETGGVEESGALQRKQPCLGETSKLHGLPGALAKSPSHESATGTPATPANRHSSHTGTPATLRRRKQPATPATQAHTVACEGEATVHRANPATTPGSAVEVDLGSSSDSCHGATASGPPCSKLGKMSPESAKLVYWPRHADQWARFEASKVSELAHDAAGSASHESVQACEAEAAVHHAKPASPLGSAAEADLGSSSDSCHGATASGTPCSHVGKVCPEGAKYMYCRKHVAQWARFEASKVPELAHEVAGSPSHESVQACEAEAAVHRAKPATPLGSAAEADLGSSSDSCHGATASGTPCSHVGKVCPEGAKYMYCRKHVAQWARFEASKVPELAHDVAGSPSHGSVQSCRAEAAVHRAKPATPLGSAAEADLGSSSDSCHGATASGTPCSQMGKVCPEGAKYMYCLRHVAQWARCEASKVPELAHDVAGSPSHESVQSCGAEAAVHRAKPATPLGSAAEADLGISSDSCHGATASGTPCSHVGKVCPEGAKYMYCRKHVAQWARFEASKADLGSSSDSCHGATASGTPCSHVGKVCPEGAKYMYCRKHVAQWARFEASKVPELAHDVAGSPSHEPVQACEAEAAVHHAKPATPLGSAAEADLGSSSDSCHGATASGTPCSHVGKVCPEGAKYMYCRKHVAQWARFEASKVPELAHDVAGSTFHESGQACEAEAAVHHAKPATPLGSAAEADLGSSSDSCHGATASGTPCSQMGKVCPEGAKYMYCRKHVAQWARFEASKVPELAHDVAGSPSHGSVQSCGAEAAVHRAKPATPLGSAAEADLGSSSDSCHGATASGTPCSHIGKVFGKIRPKGAKYMYCRKHAAQWARFEAGGVEEGSEG</sequence>
<evidence type="ECO:0000313" key="3">
    <source>
        <dbReference type="Proteomes" id="UP000654075"/>
    </source>
</evidence>
<feature type="region of interest" description="Disordered" evidence="1">
    <location>
        <begin position="263"/>
        <end position="365"/>
    </location>
</feature>
<keyword evidence="3" id="KW-1185">Reference proteome</keyword>
<dbReference type="AlphaFoldDB" id="A0A813DKY2"/>
<comment type="caution">
    <text evidence="2">The sequence shown here is derived from an EMBL/GenBank/DDBJ whole genome shotgun (WGS) entry which is preliminary data.</text>
</comment>
<feature type="compositionally biased region" description="Basic and acidic residues" evidence="1">
    <location>
        <begin position="51"/>
        <end position="67"/>
    </location>
</feature>
<organism evidence="2 3">
    <name type="scientific">Polarella glacialis</name>
    <name type="common">Dinoflagellate</name>
    <dbReference type="NCBI Taxonomy" id="89957"/>
    <lineage>
        <taxon>Eukaryota</taxon>
        <taxon>Sar</taxon>
        <taxon>Alveolata</taxon>
        <taxon>Dinophyceae</taxon>
        <taxon>Suessiales</taxon>
        <taxon>Suessiaceae</taxon>
        <taxon>Polarella</taxon>
    </lineage>
</organism>
<proteinExistence type="predicted"/>
<accession>A0A813DKY2</accession>
<feature type="compositionally biased region" description="Low complexity" evidence="1">
    <location>
        <begin position="79"/>
        <end position="106"/>
    </location>
</feature>
<evidence type="ECO:0000313" key="2">
    <source>
        <dbReference type="EMBL" id="CAE8586250.1"/>
    </source>
</evidence>
<protein>
    <submittedName>
        <fullName evidence="2">Uncharacterized protein</fullName>
    </submittedName>
</protein>
<feature type="region of interest" description="Disordered" evidence="1">
    <location>
        <begin position="195"/>
        <end position="221"/>
    </location>
</feature>
<dbReference type="PANTHER" id="PTHR16148">
    <property type="entry name" value="NF-KAPPA-B-REPRESSING FACTOR-RELATED"/>
    <property type="match status" value="1"/>
</dbReference>
<feature type="region of interest" description="Disordered" evidence="1">
    <location>
        <begin position="33"/>
        <end position="106"/>
    </location>
</feature>
<reference evidence="2" key="1">
    <citation type="submission" date="2021-02" db="EMBL/GenBank/DDBJ databases">
        <authorList>
            <person name="Dougan E. K."/>
            <person name="Rhodes N."/>
            <person name="Thang M."/>
            <person name="Chan C."/>
        </authorList>
    </citation>
    <scope>NUCLEOTIDE SEQUENCE</scope>
</reference>
<feature type="compositionally biased region" description="Polar residues" evidence="1">
    <location>
        <begin position="280"/>
        <end position="301"/>
    </location>
</feature>
<name>A0A813DKY2_POLGL</name>
<gene>
    <name evidence="2" type="ORF">PGLA1383_LOCUS5129</name>
</gene>
<dbReference type="EMBL" id="CAJNNV010001978">
    <property type="protein sequence ID" value="CAE8586250.1"/>
    <property type="molecule type" value="Genomic_DNA"/>
</dbReference>
<feature type="region of interest" description="Disordered" evidence="1">
    <location>
        <begin position="127"/>
        <end position="166"/>
    </location>
</feature>
<dbReference type="Proteomes" id="UP000654075">
    <property type="component" value="Unassembled WGS sequence"/>
</dbReference>